<reference evidence="2" key="1">
    <citation type="submission" date="2015-06" db="EMBL/GenBank/DDBJ databases">
        <authorList>
            <person name="Liu B."/>
            <person name="Wang J."/>
            <person name="Zhu Y."/>
            <person name="Liu G."/>
            <person name="Chen Q."/>
            <person name="Zheng C."/>
            <person name="Che J."/>
            <person name="Ge C."/>
            <person name="Shi H."/>
            <person name="Pan Z."/>
            <person name="Liu X."/>
        </authorList>
    </citation>
    <scope>NUCLEOTIDE SEQUENCE [LARGE SCALE GENOMIC DNA]</scope>
    <source>
        <strain evidence="2">DSM 16346</strain>
    </source>
</reference>
<dbReference type="GO" id="GO:0071111">
    <property type="term" value="F:cyclic-guanylate-specific phosphodiesterase activity"/>
    <property type="evidence" value="ECO:0007669"/>
    <property type="project" value="InterPro"/>
</dbReference>
<evidence type="ECO:0000313" key="3">
    <source>
        <dbReference type="Proteomes" id="UP000035996"/>
    </source>
</evidence>
<dbReference type="AlphaFoldDB" id="A0A0J6CZJ6"/>
<evidence type="ECO:0000259" key="1">
    <source>
        <dbReference type="PROSITE" id="PS50883"/>
    </source>
</evidence>
<proteinExistence type="predicted"/>
<dbReference type="STRING" id="157733.AB986_04375"/>
<organism evidence="2 3">
    <name type="scientific">Guptibacillus hwajinpoensis</name>
    <dbReference type="NCBI Taxonomy" id="208199"/>
    <lineage>
        <taxon>Bacteria</taxon>
        <taxon>Bacillati</taxon>
        <taxon>Bacillota</taxon>
        <taxon>Bacilli</taxon>
        <taxon>Bacillales</taxon>
        <taxon>Guptibacillaceae</taxon>
        <taxon>Guptibacillus</taxon>
    </lineage>
</organism>
<dbReference type="PANTHER" id="PTHR33121:SF76">
    <property type="entry name" value="SIGNALING PROTEIN"/>
    <property type="match status" value="1"/>
</dbReference>
<dbReference type="RefSeq" id="WP_048309646.1">
    <property type="nucleotide sequence ID" value="NZ_CP119526.1"/>
</dbReference>
<gene>
    <name evidence="2" type="ORF">AB986_04375</name>
</gene>
<accession>A0A0J6CZJ6</accession>
<dbReference type="InterPro" id="IPR050706">
    <property type="entry name" value="Cyclic-di-GMP_PDE-like"/>
</dbReference>
<dbReference type="Proteomes" id="UP000035996">
    <property type="component" value="Unassembled WGS sequence"/>
</dbReference>
<protein>
    <recommendedName>
        <fullName evidence="1">EAL domain-containing protein</fullName>
    </recommendedName>
</protein>
<dbReference type="EMBL" id="LELK01000001">
    <property type="protein sequence ID" value="KMM38530.1"/>
    <property type="molecule type" value="Genomic_DNA"/>
</dbReference>
<dbReference type="CDD" id="cd01948">
    <property type="entry name" value="EAL"/>
    <property type="match status" value="1"/>
</dbReference>
<dbReference type="PROSITE" id="PS50883">
    <property type="entry name" value="EAL"/>
    <property type="match status" value="1"/>
</dbReference>
<evidence type="ECO:0000313" key="2">
    <source>
        <dbReference type="EMBL" id="KMM38530.1"/>
    </source>
</evidence>
<dbReference type="InterPro" id="IPR035919">
    <property type="entry name" value="EAL_sf"/>
</dbReference>
<dbReference type="SUPFAM" id="SSF141868">
    <property type="entry name" value="EAL domain-like"/>
    <property type="match status" value="1"/>
</dbReference>
<dbReference type="PATRIC" id="fig|157733.3.peg.3099"/>
<dbReference type="Gene3D" id="3.20.20.450">
    <property type="entry name" value="EAL domain"/>
    <property type="match status" value="1"/>
</dbReference>
<comment type="caution">
    <text evidence="2">The sequence shown here is derived from an EMBL/GenBank/DDBJ whole genome shotgun (WGS) entry which is preliminary data.</text>
</comment>
<sequence length="343" mass="39119">MLACSKCNRIPDILFEGYLEIYTPVPQLVESLKEIFNMESANPILISYDNANKLKELCEIINCSFNTKAKEMLYCSTLTAPGIKGATSIPFLQFYSRVQRPDYIEIMNNSLFTNHMQPIIKLEDNEISGYEFLMRPTNQDYPFQPYDLFQMAKESGLQSYLDSATRISSIKVGAEYLPKGIKRFINFLPSSIYDPTHCLRTTFKAVEKYEVDPNDLVFEVVETEKVNEIDHLKNIFNTYKAEGMKMALDDVGAGFATQEMLLELKPDFAKIDRSVVSYCDQDVGKQSKLSELVSIAEAEGIILLAEGIERKEEAQFCREVGMTFGQGYYFGKPTERPVPRMKL</sequence>
<dbReference type="PANTHER" id="PTHR33121">
    <property type="entry name" value="CYCLIC DI-GMP PHOSPHODIESTERASE PDEF"/>
    <property type="match status" value="1"/>
</dbReference>
<keyword evidence="3" id="KW-1185">Reference proteome</keyword>
<dbReference type="InterPro" id="IPR001633">
    <property type="entry name" value="EAL_dom"/>
</dbReference>
<dbReference type="Pfam" id="PF00563">
    <property type="entry name" value="EAL"/>
    <property type="match status" value="1"/>
</dbReference>
<feature type="domain" description="EAL" evidence="1">
    <location>
        <begin position="95"/>
        <end position="343"/>
    </location>
</feature>
<dbReference type="SMART" id="SM00052">
    <property type="entry name" value="EAL"/>
    <property type="match status" value="1"/>
</dbReference>
<name>A0A0J6CZJ6_9BACL</name>